<sequence length="618" mass="70505">MCGLNLIVDFRGNLNIDNVRQMNVATQHRGPDGSYVEHLNLASAQVFMGHNHLKIIDLSSASNQPFFSEDGRYVLIFNGEIYNYLQLKAALPTSYHWKTNTDTEVLLYWLITRGANGIAALEGMFAFALLDIQQQQILLGRDSFLIKPLYFYQDERCLVVSSEIRGVVASGVAPNRLNEGQVGHYLRFKYAQPPQTFCQNIYHLPLLANFDVNTQKLQEIPTNTTPTYSTSSIDTQTPDSQSIEELLITSIAQQLQADVPVGIFLSGGVDSTLLLSIAQELGIQNLPSFSLVNTVNNQNFGTKDFHFARLAAQQYQSVHHEYTIDATDLKDLAHWVACLDQPIADGAALLTYLLAKKARKQVKVILSGAGADELFAGYNRHWAFAQYLKKRPLLNALKPYAQWLGQGLSDGKAYPWRNKIRLTQKFFEQIDIHPAQTFVNFTQLQTIPLRKHLHLTPPQIQHTTTEKWLRWCLCYDKTHYLANDVLAMTDAMSMQQGLEVRVPYLSQALTKAIQHYPALELLKKGKKTLLKEWLNKRGGQLYTQRAKEGFGMPFGKWLQEGKLPWITNSLKKPHPVIYEWVDYPKFEKMLATHQHKKRDYTSEIWAVVVLDYWLKAKF</sequence>
<proteinExistence type="inferred from homology"/>
<dbReference type="InterPro" id="IPR001962">
    <property type="entry name" value="Asn_synthase"/>
</dbReference>
<dbReference type="CDD" id="cd01991">
    <property type="entry name" value="Asn_synthase_B_C"/>
    <property type="match status" value="1"/>
</dbReference>
<feature type="binding site" evidence="9">
    <location>
        <position position="102"/>
    </location>
    <ligand>
        <name>L-glutamine</name>
        <dbReference type="ChEBI" id="CHEBI:58359"/>
    </ligand>
</feature>
<dbReference type="InterPro" id="IPR051786">
    <property type="entry name" value="ASN_synthetase/amidase"/>
</dbReference>
<dbReference type="eggNOG" id="COG0367">
    <property type="taxonomic scope" value="Bacteria"/>
</dbReference>
<evidence type="ECO:0000256" key="4">
    <source>
        <dbReference type="ARBA" id="ARBA00022741"/>
    </source>
</evidence>
<dbReference type="GO" id="GO:0005524">
    <property type="term" value="F:ATP binding"/>
    <property type="evidence" value="ECO:0007669"/>
    <property type="project" value="UniProtKB-KW"/>
</dbReference>
<keyword evidence="8" id="KW-0061">Asparagine biosynthesis</keyword>
<accession>A1ZFN5</accession>
<evidence type="ECO:0000313" key="11">
    <source>
        <dbReference type="EMBL" id="EAY30809.1"/>
    </source>
</evidence>
<dbReference type="InterPro" id="IPR017932">
    <property type="entry name" value="GATase_2_dom"/>
</dbReference>
<dbReference type="Pfam" id="PF13537">
    <property type="entry name" value="GATase_7"/>
    <property type="match status" value="1"/>
</dbReference>
<evidence type="ECO:0000256" key="3">
    <source>
        <dbReference type="ARBA" id="ARBA00012737"/>
    </source>
</evidence>
<dbReference type="Gene3D" id="3.60.20.10">
    <property type="entry name" value="Glutamine Phosphoribosylpyrophosphate, subunit 1, domain 1"/>
    <property type="match status" value="1"/>
</dbReference>
<dbReference type="PIRSF" id="PIRSF001589">
    <property type="entry name" value="Asn_synthetase_glu-h"/>
    <property type="match status" value="1"/>
</dbReference>
<dbReference type="EMBL" id="AAWS01000005">
    <property type="protein sequence ID" value="EAY30809.1"/>
    <property type="molecule type" value="Genomic_DNA"/>
</dbReference>
<feature type="active site" description="For GATase activity" evidence="8">
    <location>
        <position position="2"/>
    </location>
</feature>
<dbReference type="EC" id="6.3.5.4" evidence="3"/>
<organism evidence="11 12">
    <name type="scientific">Microscilla marina ATCC 23134</name>
    <dbReference type="NCBI Taxonomy" id="313606"/>
    <lineage>
        <taxon>Bacteria</taxon>
        <taxon>Pseudomonadati</taxon>
        <taxon>Bacteroidota</taxon>
        <taxon>Cytophagia</taxon>
        <taxon>Cytophagales</taxon>
        <taxon>Microscillaceae</taxon>
        <taxon>Microscilla</taxon>
    </lineage>
</organism>
<evidence type="ECO:0000256" key="9">
    <source>
        <dbReference type="PIRSR" id="PIRSR001589-2"/>
    </source>
</evidence>
<dbReference type="SUPFAM" id="SSF52402">
    <property type="entry name" value="Adenine nucleotide alpha hydrolases-like"/>
    <property type="match status" value="1"/>
</dbReference>
<dbReference type="PANTHER" id="PTHR43284">
    <property type="entry name" value="ASPARAGINE SYNTHETASE (GLUTAMINE-HYDROLYZING)"/>
    <property type="match status" value="1"/>
</dbReference>
<comment type="pathway">
    <text evidence="1">Amino-acid biosynthesis; L-asparagine biosynthesis; L-asparagine from L-aspartate (L-Gln route): step 1/1.</text>
</comment>
<evidence type="ECO:0000256" key="1">
    <source>
        <dbReference type="ARBA" id="ARBA00005187"/>
    </source>
</evidence>
<gene>
    <name evidence="11" type="ORF">M23134_01133</name>
</gene>
<dbReference type="Gene3D" id="3.40.50.620">
    <property type="entry name" value="HUPs"/>
    <property type="match status" value="1"/>
</dbReference>
<protein>
    <recommendedName>
        <fullName evidence="3">asparagine synthase (glutamine-hydrolyzing)</fullName>
        <ecNumber evidence="3">6.3.5.4</ecNumber>
    </recommendedName>
</protein>
<dbReference type="CDD" id="cd00712">
    <property type="entry name" value="AsnB"/>
    <property type="match status" value="1"/>
</dbReference>
<evidence type="ECO:0000256" key="8">
    <source>
        <dbReference type="PIRSR" id="PIRSR001589-1"/>
    </source>
</evidence>
<dbReference type="Pfam" id="PF00733">
    <property type="entry name" value="Asn_synthase"/>
    <property type="match status" value="1"/>
</dbReference>
<keyword evidence="5 9" id="KW-0067">ATP-binding</keyword>
<dbReference type="NCBIfam" id="TIGR01536">
    <property type="entry name" value="asn_synth_AEB"/>
    <property type="match status" value="1"/>
</dbReference>
<keyword evidence="12" id="KW-1185">Reference proteome</keyword>
<feature type="binding site" evidence="9">
    <location>
        <position position="295"/>
    </location>
    <ligand>
        <name>ATP</name>
        <dbReference type="ChEBI" id="CHEBI:30616"/>
    </ligand>
</feature>
<dbReference type="InterPro" id="IPR014729">
    <property type="entry name" value="Rossmann-like_a/b/a_fold"/>
</dbReference>
<dbReference type="InterPro" id="IPR006426">
    <property type="entry name" value="Asn_synth_AEB"/>
</dbReference>
<dbReference type="GO" id="GO:0006529">
    <property type="term" value="P:asparagine biosynthetic process"/>
    <property type="evidence" value="ECO:0007669"/>
    <property type="project" value="UniProtKB-KW"/>
</dbReference>
<dbReference type="GO" id="GO:0005829">
    <property type="term" value="C:cytosol"/>
    <property type="evidence" value="ECO:0007669"/>
    <property type="project" value="TreeGrafter"/>
</dbReference>
<evidence type="ECO:0000256" key="7">
    <source>
        <dbReference type="ARBA" id="ARBA00048741"/>
    </source>
</evidence>
<dbReference type="InterPro" id="IPR029055">
    <property type="entry name" value="Ntn_hydrolases_N"/>
</dbReference>
<comment type="catalytic activity">
    <reaction evidence="7">
        <text>L-aspartate + L-glutamine + ATP + H2O = L-asparagine + L-glutamate + AMP + diphosphate + H(+)</text>
        <dbReference type="Rhea" id="RHEA:12228"/>
        <dbReference type="ChEBI" id="CHEBI:15377"/>
        <dbReference type="ChEBI" id="CHEBI:15378"/>
        <dbReference type="ChEBI" id="CHEBI:29985"/>
        <dbReference type="ChEBI" id="CHEBI:29991"/>
        <dbReference type="ChEBI" id="CHEBI:30616"/>
        <dbReference type="ChEBI" id="CHEBI:33019"/>
        <dbReference type="ChEBI" id="CHEBI:58048"/>
        <dbReference type="ChEBI" id="CHEBI:58359"/>
        <dbReference type="ChEBI" id="CHEBI:456215"/>
        <dbReference type="EC" id="6.3.5.4"/>
    </reaction>
</comment>
<dbReference type="Proteomes" id="UP000004095">
    <property type="component" value="Unassembled WGS sequence"/>
</dbReference>
<reference evidence="11 12" key="1">
    <citation type="submission" date="2007-01" db="EMBL/GenBank/DDBJ databases">
        <authorList>
            <person name="Haygood M."/>
            <person name="Podell S."/>
            <person name="Anderson C."/>
            <person name="Hopkinson B."/>
            <person name="Roe K."/>
            <person name="Barbeau K."/>
            <person name="Gaasterland T."/>
            <person name="Ferriera S."/>
            <person name="Johnson J."/>
            <person name="Kravitz S."/>
            <person name="Beeson K."/>
            <person name="Sutton G."/>
            <person name="Rogers Y.-H."/>
            <person name="Friedman R."/>
            <person name="Frazier M."/>
            <person name="Venter J.C."/>
        </authorList>
    </citation>
    <scope>NUCLEOTIDE SEQUENCE [LARGE SCALE GENOMIC DNA]</scope>
    <source>
        <strain evidence="11 12">ATCC 23134</strain>
    </source>
</reference>
<evidence type="ECO:0000256" key="5">
    <source>
        <dbReference type="ARBA" id="ARBA00022840"/>
    </source>
</evidence>
<evidence type="ECO:0000256" key="6">
    <source>
        <dbReference type="ARBA" id="ARBA00022962"/>
    </source>
</evidence>
<evidence type="ECO:0000313" key="12">
    <source>
        <dbReference type="Proteomes" id="UP000004095"/>
    </source>
</evidence>
<dbReference type="AlphaFoldDB" id="A1ZFN5"/>
<dbReference type="InterPro" id="IPR033738">
    <property type="entry name" value="AsnB_N"/>
</dbReference>
<evidence type="ECO:0000256" key="2">
    <source>
        <dbReference type="ARBA" id="ARBA00005752"/>
    </source>
</evidence>
<comment type="caution">
    <text evidence="11">The sequence shown here is derived from an EMBL/GenBank/DDBJ whole genome shotgun (WGS) entry which is preliminary data.</text>
</comment>
<comment type="similarity">
    <text evidence="2">Belongs to the asparagine synthetase family.</text>
</comment>
<evidence type="ECO:0000259" key="10">
    <source>
        <dbReference type="PROSITE" id="PS51278"/>
    </source>
</evidence>
<dbReference type="OrthoDB" id="9763290at2"/>
<dbReference type="SUPFAM" id="SSF56235">
    <property type="entry name" value="N-terminal nucleophile aminohydrolases (Ntn hydrolases)"/>
    <property type="match status" value="1"/>
</dbReference>
<feature type="domain" description="Glutamine amidotransferase type-2" evidence="10">
    <location>
        <begin position="2"/>
        <end position="191"/>
    </location>
</feature>
<keyword evidence="4 9" id="KW-0547">Nucleotide-binding</keyword>
<keyword evidence="8" id="KW-0028">Amino-acid biosynthesis</keyword>
<dbReference type="PROSITE" id="PS51278">
    <property type="entry name" value="GATASE_TYPE_2"/>
    <property type="match status" value="1"/>
</dbReference>
<dbReference type="RefSeq" id="WP_002694515.1">
    <property type="nucleotide sequence ID" value="NZ_AAWS01000005.1"/>
</dbReference>
<dbReference type="GO" id="GO:0004066">
    <property type="term" value="F:asparagine synthase (glutamine-hydrolyzing) activity"/>
    <property type="evidence" value="ECO:0007669"/>
    <property type="project" value="UniProtKB-EC"/>
</dbReference>
<name>A1ZFN5_MICM2</name>
<dbReference type="PANTHER" id="PTHR43284:SF1">
    <property type="entry name" value="ASPARAGINE SYNTHETASE"/>
    <property type="match status" value="1"/>
</dbReference>
<keyword evidence="6 8" id="KW-0315">Glutamine amidotransferase</keyword>
<feature type="binding site" evidence="9">
    <location>
        <begin position="367"/>
        <end position="368"/>
    </location>
    <ligand>
        <name>ATP</name>
        <dbReference type="ChEBI" id="CHEBI:30616"/>
    </ligand>
</feature>